<dbReference type="SUPFAM" id="SSF161070">
    <property type="entry name" value="SNF-like"/>
    <property type="match status" value="1"/>
</dbReference>
<evidence type="ECO:0000256" key="2">
    <source>
        <dbReference type="ARBA" id="ARBA00006459"/>
    </source>
</evidence>
<feature type="transmembrane region" description="Helical" evidence="8">
    <location>
        <begin position="104"/>
        <end position="124"/>
    </location>
</feature>
<keyword evidence="4 8" id="KW-0812">Transmembrane</keyword>
<comment type="caution">
    <text evidence="9">The sequence shown here is derived from an EMBL/GenBank/DDBJ whole genome shotgun (WGS) entry which is preliminary data.</text>
</comment>
<reference evidence="9" key="1">
    <citation type="submission" date="2023-03" db="EMBL/GenBank/DDBJ databases">
        <title>Chromosome-level genomes of two armyworms, Mythimna separata and Mythimna loreyi, provide insights into the biosynthesis and reception of sex pheromones.</title>
        <authorList>
            <person name="Zhao H."/>
        </authorList>
    </citation>
    <scope>NUCLEOTIDE SEQUENCE</scope>
    <source>
        <strain evidence="9">BeijingLab</strain>
        <tissue evidence="9">Pupa</tissue>
    </source>
</reference>
<keyword evidence="7 8" id="KW-0472">Membrane</keyword>
<evidence type="ECO:0000256" key="7">
    <source>
        <dbReference type="ARBA" id="ARBA00023136"/>
    </source>
</evidence>
<keyword evidence="6 8" id="KW-1133">Transmembrane helix</keyword>
<evidence type="ECO:0000313" key="9">
    <source>
        <dbReference type="EMBL" id="KAJ8737133.1"/>
    </source>
</evidence>
<evidence type="ECO:0000256" key="4">
    <source>
        <dbReference type="ARBA" id="ARBA00022692"/>
    </source>
</evidence>
<feature type="transmembrane region" description="Helical" evidence="8">
    <location>
        <begin position="42"/>
        <end position="62"/>
    </location>
</feature>
<evidence type="ECO:0000313" key="10">
    <source>
        <dbReference type="Proteomes" id="UP001231518"/>
    </source>
</evidence>
<keyword evidence="3" id="KW-0813">Transport</keyword>
<dbReference type="EMBL" id="JARGEI010000001">
    <property type="protein sequence ID" value="KAJ8737133.1"/>
    <property type="molecule type" value="Genomic_DNA"/>
</dbReference>
<dbReference type="AlphaFoldDB" id="A0AAD7Z1I3"/>
<dbReference type="InterPro" id="IPR000175">
    <property type="entry name" value="Na/ntran_symport"/>
</dbReference>
<feature type="transmembrane region" description="Helical" evidence="8">
    <location>
        <begin position="166"/>
        <end position="186"/>
    </location>
</feature>
<keyword evidence="5" id="KW-0769">Symport</keyword>
<dbReference type="GO" id="GO:0005886">
    <property type="term" value="C:plasma membrane"/>
    <property type="evidence" value="ECO:0007669"/>
    <property type="project" value="TreeGrafter"/>
</dbReference>
<accession>A0AAD7Z1I3</accession>
<protein>
    <submittedName>
        <fullName evidence="9">Uncharacterized protein</fullName>
    </submittedName>
</protein>
<proteinExistence type="inferred from homology"/>
<evidence type="ECO:0000256" key="3">
    <source>
        <dbReference type="ARBA" id="ARBA00022448"/>
    </source>
</evidence>
<dbReference type="Pfam" id="PF00209">
    <property type="entry name" value="SNF"/>
    <property type="match status" value="1"/>
</dbReference>
<evidence type="ECO:0000256" key="5">
    <source>
        <dbReference type="ARBA" id="ARBA00022847"/>
    </source>
</evidence>
<comment type="similarity">
    <text evidence="2">Belongs to the sodium:neurotransmitter symporter (SNF) (TC 2.A.22) family.</text>
</comment>
<feature type="transmembrane region" description="Helical" evidence="8">
    <location>
        <begin position="15"/>
        <end position="33"/>
    </location>
</feature>
<gene>
    <name evidence="9" type="ORF">PYW07_000404</name>
</gene>
<dbReference type="PANTHER" id="PTHR11616:SF240">
    <property type="entry name" value="BLOATED TUBULES, ISOFORM B-RELATED"/>
    <property type="match status" value="1"/>
</dbReference>
<comment type="subcellular location">
    <subcellularLocation>
        <location evidence="1">Membrane</location>
        <topology evidence="1">Multi-pass membrane protein</topology>
    </subcellularLocation>
</comment>
<dbReference type="Proteomes" id="UP001231518">
    <property type="component" value="Chromosome 1"/>
</dbReference>
<dbReference type="PANTHER" id="PTHR11616">
    <property type="entry name" value="SODIUM/CHLORIDE DEPENDENT TRANSPORTER"/>
    <property type="match status" value="1"/>
</dbReference>
<name>A0AAD7Z1I3_MYTSE</name>
<dbReference type="InterPro" id="IPR037272">
    <property type="entry name" value="SNS_sf"/>
</dbReference>
<dbReference type="GO" id="GO:0015293">
    <property type="term" value="F:symporter activity"/>
    <property type="evidence" value="ECO:0007669"/>
    <property type="project" value="UniProtKB-KW"/>
</dbReference>
<evidence type="ECO:0000256" key="8">
    <source>
        <dbReference type="SAM" id="Phobius"/>
    </source>
</evidence>
<organism evidence="9 10">
    <name type="scientific">Mythimna separata</name>
    <name type="common">Oriental armyworm</name>
    <name type="synonym">Pseudaletia separata</name>
    <dbReference type="NCBI Taxonomy" id="271217"/>
    <lineage>
        <taxon>Eukaryota</taxon>
        <taxon>Metazoa</taxon>
        <taxon>Ecdysozoa</taxon>
        <taxon>Arthropoda</taxon>
        <taxon>Hexapoda</taxon>
        <taxon>Insecta</taxon>
        <taxon>Pterygota</taxon>
        <taxon>Neoptera</taxon>
        <taxon>Endopterygota</taxon>
        <taxon>Lepidoptera</taxon>
        <taxon>Glossata</taxon>
        <taxon>Ditrysia</taxon>
        <taxon>Noctuoidea</taxon>
        <taxon>Noctuidae</taxon>
        <taxon>Noctuinae</taxon>
        <taxon>Hadenini</taxon>
        <taxon>Mythimna</taxon>
    </lineage>
</organism>
<dbReference type="GO" id="GO:0035725">
    <property type="term" value="P:sodium ion transmembrane transport"/>
    <property type="evidence" value="ECO:0007669"/>
    <property type="project" value="TreeGrafter"/>
</dbReference>
<sequence length="343" mass="38788">MFENPDENSWESRRTSIIAILSQTMGVSTMLYLPNMAVIRGALAHVLLFALVYVALGVPLLYMELVVGQFTGRDCLEVWHARACLAHIGYAQVFWHQFIERAGVANIIAEVLYSLNVGTGLAFGTASRTSFRAPTYANAVIVVAITACCTIFGTCTTAMMTCPYAFRYNTQAVLLEIIVFVLWYGLDRFSEDVHFMQGVQPSTSMKAGWLLSAVALVYVFIVEFYGLYKARNKTVGYLAGWYMLLLNIIPILLLVIVRILIALYKNKFYEEVGLDSSWGPTSELLRRSRAMFTAQAMTKEYMYRQYHLQAGILKRQRRSNVRSCYRPVLPPKTEGVRFETEST</sequence>
<feature type="transmembrane region" description="Helical" evidence="8">
    <location>
        <begin position="136"/>
        <end position="160"/>
    </location>
</feature>
<keyword evidence="10" id="KW-1185">Reference proteome</keyword>
<dbReference type="PROSITE" id="PS50267">
    <property type="entry name" value="NA_NEUROTRAN_SYMP_3"/>
    <property type="match status" value="1"/>
</dbReference>
<evidence type="ECO:0000256" key="1">
    <source>
        <dbReference type="ARBA" id="ARBA00004141"/>
    </source>
</evidence>
<dbReference type="GO" id="GO:0006865">
    <property type="term" value="P:amino acid transport"/>
    <property type="evidence" value="ECO:0007669"/>
    <property type="project" value="TreeGrafter"/>
</dbReference>
<evidence type="ECO:0000256" key="6">
    <source>
        <dbReference type="ARBA" id="ARBA00022989"/>
    </source>
</evidence>
<feature type="transmembrane region" description="Helical" evidence="8">
    <location>
        <begin position="207"/>
        <end position="228"/>
    </location>
</feature>
<feature type="transmembrane region" description="Helical" evidence="8">
    <location>
        <begin position="240"/>
        <end position="261"/>
    </location>
</feature>